<evidence type="ECO:0000313" key="1">
    <source>
        <dbReference type="EMBL" id="KAG7171492.1"/>
    </source>
</evidence>
<accession>A0A8J5N1H5</accession>
<organism evidence="1 2">
    <name type="scientific">Homarus americanus</name>
    <name type="common">American lobster</name>
    <dbReference type="NCBI Taxonomy" id="6706"/>
    <lineage>
        <taxon>Eukaryota</taxon>
        <taxon>Metazoa</taxon>
        <taxon>Ecdysozoa</taxon>
        <taxon>Arthropoda</taxon>
        <taxon>Crustacea</taxon>
        <taxon>Multicrustacea</taxon>
        <taxon>Malacostraca</taxon>
        <taxon>Eumalacostraca</taxon>
        <taxon>Eucarida</taxon>
        <taxon>Decapoda</taxon>
        <taxon>Pleocyemata</taxon>
        <taxon>Astacidea</taxon>
        <taxon>Nephropoidea</taxon>
        <taxon>Nephropidae</taxon>
        <taxon>Homarus</taxon>
    </lineage>
</organism>
<dbReference type="EMBL" id="JAHLQT010012106">
    <property type="protein sequence ID" value="KAG7171492.1"/>
    <property type="molecule type" value="Genomic_DNA"/>
</dbReference>
<evidence type="ECO:0000313" key="2">
    <source>
        <dbReference type="Proteomes" id="UP000747542"/>
    </source>
</evidence>
<dbReference type="AlphaFoldDB" id="A0A8J5N1H5"/>
<protein>
    <submittedName>
        <fullName evidence="1">Uncharacterized protein</fullName>
    </submittedName>
</protein>
<comment type="caution">
    <text evidence="1">The sequence shown here is derived from an EMBL/GenBank/DDBJ whole genome shotgun (WGS) entry which is preliminary data.</text>
</comment>
<proteinExistence type="predicted"/>
<keyword evidence="2" id="KW-1185">Reference proteome</keyword>
<name>A0A8J5N1H5_HOMAM</name>
<sequence>MSAVGRRRRRRQSITRETIFLLVLRTLTSGSYQRKVLLECIDQRSVVYFYDTQPLHSINLYLTYPHGRWSFIPECRPVCWAKEGVCRFPFRHDDQEYNSCHLHDHQHVCGIVYNASAPYLRPCLMEEELSTCKTENTSCGGERV</sequence>
<reference evidence="1" key="1">
    <citation type="journal article" date="2021" name="Sci. Adv.">
        <title>The American lobster genome reveals insights on longevity, neural, and immune adaptations.</title>
        <authorList>
            <person name="Polinski J.M."/>
            <person name="Zimin A.V."/>
            <person name="Clark K.F."/>
            <person name="Kohn A.B."/>
            <person name="Sadowski N."/>
            <person name="Timp W."/>
            <person name="Ptitsyn A."/>
            <person name="Khanna P."/>
            <person name="Romanova D.Y."/>
            <person name="Williams P."/>
            <person name="Greenwood S.J."/>
            <person name="Moroz L.L."/>
            <person name="Walt D.R."/>
            <person name="Bodnar A.G."/>
        </authorList>
    </citation>
    <scope>NUCLEOTIDE SEQUENCE</scope>
    <source>
        <strain evidence="1">GMGI-L3</strain>
    </source>
</reference>
<gene>
    <name evidence="1" type="ORF">Hamer_G018613</name>
</gene>
<dbReference type="Proteomes" id="UP000747542">
    <property type="component" value="Unassembled WGS sequence"/>
</dbReference>